<sequence length="178" mass="18583">MFASGVTYVDSGVSKEASTEDLDMVGAGAEDDKRTCIVWNLSIGSKVTSCDINNVVSSAVSLEVVSSLDVDGNTFSTSVDDCLVGALCLGCLDVTMFDCAADLKNTVFFSGALLAEGDDISTAGAEADLTAIFFLVLSYIDESGSTTFAGNETTWICLARIRACLVPRLNLDLQGVGM</sequence>
<dbReference type="EMBL" id="BEZZ01000526">
    <property type="protein sequence ID" value="GCC33540.1"/>
    <property type="molecule type" value="Genomic_DNA"/>
</dbReference>
<evidence type="ECO:0000313" key="2">
    <source>
        <dbReference type="Proteomes" id="UP000287033"/>
    </source>
</evidence>
<dbReference type="AlphaFoldDB" id="A0A401ST22"/>
<keyword evidence="2" id="KW-1185">Reference proteome</keyword>
<dbReference type="Proteomes" id="UP000287033">
    <property type="component" value="Unassembled WGS sequence"/>
</dbReference>
<evidence type="ECO:0000313" key="1">
    <source>
        <dbReference type="EMBL" id="GCC33540.1"/>
    </source>
</evidence>
<proteinExistence type="predicted"/>
<name>A0A401ST22_CHIPU</name>
<gene>
    <name evidence="1" type="ORF">chiPu_0012010</name>
</gene>
<accession>A0A401ST22</accession>
<organism evidence="1 2">
    <name type="scientific">Chiloscyllium punctatum</name>
    <name type="common">Brownbanded bambooshark</name>
    <name type="synonym">Hemiscyllium punctatum</name>
    <dbReference type="NCBI Taxonomy" id="137246"/>
    <lineage>
        <taxon>Eukaryota</taxon>
        <taxon>Metazoa</taxon>
        <taxon>Chordata</taxon>
        <taxon>Craniata</taxon>
        <taxon>Vertebrata</taxon>
        <taxon>Chondrichthyes</taxon>
        <taxon>Elasmobranchii</taxon>
        <taxon>Galeomorphii</taxon>
        <taxon>Galeoidea</taxon>
        <taxon>Orectolobiformes</taxon>
        <taxon>Hemiscylliidae</taxon>
        <taxon>Chiloscyllium</taxon>
    </lineage>
</organism>
<reference evidence="1 2" key="1">
    <citation type="journal article" date="2018" name="Nat. Ecol. Evol.">
        <title>Shark genomes provide insights into elasmobranch evolution and the origin of vertebrates.</title>
        <authorList>
            <person name="Hara Y"/>
            <person name="Yamaguchi K"/>
            <person name="Onimaru K"/>
            <person name="Kadota M"/>
            <person name="Koyanagi M"/>
            <person name="Keeley SD"/>
            <person name="Tatsumi K"/>
            <person name="Tanaka K"/>
            <person name="Motone F"/>
            <person name="Kageyama Y"/>
            <person name="Nozu R"/>
            <person name="Adachi N"/>
            <person name="Nishimura O"/>
            <person name="Nakagawa R"/>
            <person name="Tanegashima C"/>
            <person name="Kiyatake I"/>
            <person name="Matsumoto R"/>
            <person name="Murakumo K"/>
            <person name="Nishida K"/>
            <person name="Terakita A"/>
            <person name="Kuratani S"/>
            <person name="Sato K"/>
            <person name="Hyodo S Kuraku.S."/>
        </authorList>
    </citation>
    <scope>NUCLEOTIDE SEQUENCE [LARGE SCALE GENOMIC DNA]</scope>
</reference>
<protein>
    <submittedName>
        <fullName evidence="1">Uncharacterized protein</fullName>
    </submittedName>
</protein>
<comment type="caution">
    <text evidence="1">The sequence shown here is derived from an EMBL/GenBank/DDBJ whole genome shotgun (WGS) entry which is preliminary data.</text>
</comment>